<dbReference type="Pfam" id="PF12704">
    <property type="entry name" value="MacB_PCD"/>
    <property type="match status" value="1"/>
</dbReference>
<dbReference type="Proteomes" id="UP000050454">
    <property type="component" value="Unassembled WGS sequence"/>
</dbReference>
<keyword evidence="2" id="KW-1003">Cell membrane</keyword>
<dbReference type="EMBL" id="LGTQ01000005">
    <property type="protein sequence ID" value="KPM49746.1"/>
    <property type="molecule type" value="Genomic_DNA"/>
</dbReference>
<keyword evidence="4 6" id="KW-1133">Transmembrane helix</keyword>
<proteinExistence type="predicted"/>
<organism evidence="9 10">
    <name type="scientific">Jiulongibacter sediminis</name>
    <dbReference type="NCBI Taxonomy" id="1605367"/>
    <lineage>
        <taxon>Bacteria</taxon>
        <taxon>Pseudomonadati</taxon>
        <taxon>Bacteroidota</taxon>
        <taxon>Cytophagia</taxon>
        <taxon>Cytophagales</taxon>
        <taxon>Leadbetterellaceae</taxon>
        <taxon>Jiulongibacter</taxon>
    </lineage>
</organism>
<evidence type="ECO:0000256" key="1">
    <source>
        <dbReference type="ARBA" id="ARBA00004651"/>
    </source>
</evidence>
<reference evidence="9 10" key="1">
    <citation type="submission" date="2015-07" db="EMBL/GenBank/DDBJ databases">
        <title>The draft genome sequence of Leadbetterella sp. JN14-9.</title>
        <authorList>
            <person name="Liu Y."/>
            <person name="Du J."/>
            <person name="Shao Z."/>
        </authorList>
    </citation>
    <scope>NUCLEOTIDE SEQUENCE [LARGE SCALE GENOMIC DNA]</scope>
    <source>
        <strain evidence="9 10">JN14-9</strain>
    </source>
</reference>
<feature type="transmembrane region" description="Helical" evidence="6">
    <location>
        <begin position="358"/>
        <end position="382"/>
    </location>
</feature>
<feature type="domain" description="ABC3 transporter permease C-terminal" evidence="7">
    <location>
        <begin position="269"/>
        <end position="385"/>
    </location>
</feature>
<keyword evidence="5 6" id="KW-0472">Membrane</keyword>
<dbReference type="InterPro" id="IPR025857">
    <property type="entry name" value="MacB_PCD"/>
</dbReference>
<dbReference type="STRING" id="1605367.AFM12_03970"/>
<keyword evidence="10" id="KW-1185">Reference proteome</keyword>
<feature type="transmembrane region" description="Helical" evidence="6">
    <location>
        <begin position="15"/>
        <end position="35"/>
    </location>
</feature>
<protein>
    <recommendedName>
        <fullName evidence="11">ABC transporter permease</fullName>
    </recommendedName>
</protein>
<dbReference type="PANTHER" id="PTHR43738:SF2">
    <property type="entry name" value="ABC TRANSPORTER PERMEASE"/>
    <property type="match status" value="1"/>
</dbReference>
<gene>
    <name evidence="9" type="ORF">AFM12_03970</name>
</gene>
<dbReference type="RefSeq" id="WP_055144122.1">
    <property type="nucleotide sequence ID" value="NZ_JXSZ01000005.1"/>
</dbReference>
<feature type="domain" description="MacB-like periplasmic core" evidence="8">
    <location>
        <begin position="17"/>
        <end position="199"/>
    </location>
</feature>
<evidence type="ECO:0000256" key="4">
    <source>
        <dbReference type="ARBA" id="ARBA00022989"/>
    </source>
</evidence>
<dbReference type="Pfam" id="PF02687">
    <property type="entry name" value="FtsX"/>
    <property type="match status" value="1"/>
</dbReference>
<comment type="caution">
    <text evidence="9">The sequence shown here is derived from an EMBL/GenBank/DDBJ whole genome shotgun (WGS) entry which is preliminary data.</text>
</comment>
<evidence type="ECO:0000259" key="7">
    <source>
        <dbReference type="Pfam" id="PF02687"/>
    </source>
</evidence>
<evidence type="ECO:0008006" key="11">
    <source>
        <dbReference type="Google" id="ProtNLM"/>
    </source>
</evidence>
<evidence type="ECO:0000313" key="9">
    <source>
        <dbReference type="EMBL" id="KPM49746.1"/>
    </source>
</evidence>
<keyword evidence="3 6" id="KW-0812">Transmembrane</keyword>
<evidence type="ECO:0000259" key="8">
    <source>
        <dbReference type="Pfam" id="PF12704"/>
    </source>
</evidence>
<evidence type="ECO:0000256" key="2">
    <source>
        <dbReference type="ARBA" id="ARBA00022475"/>
    </source>
</evidence>
<feature type="transmembrane region" description="Helical" evidence="6">
    <location>
        <begin position="267"/>
        <end position="288"/>
    </location>
</feature>
<dbReference type="PATRIC" id="fig|1605367.3.peg.2142"/>
<evidence type="ECO:0000256" key="3">
    <source>
        <dbReference type="ARBA" id="ARBA00022692"/>
    </source>
</evidence>
<accession>A0A0P7BFV6</accession>
<dbReference type="OrthoDB" id="9784014at2"/>
<dbReference type="InterPro" id="IPR003838">
    <property type="entry name" value="ABC3_permease_C"/>
</dbReference>
<dbReference type="AlphaFoldDB" id="A0A0P7BFV6"/>
<comment type="subcellular location">
    <subcellularLocation>
        <location evidence="1">Cell membrane</location>
        <topology evidence="1">Multi-pass membrane protein</topology>
    </subcellularLocation>
</comment>
<evidence type="ECO:0000256" key="5">
    <source>
        <dbReference type="ARBA" id="ARBA00023136"/>
    </source>
</evidence>
<feature type="transmembrane region" description="Helical" evidence="6">
    <location>
        <begin position="309"/>
        <end position="338"/>
    </location>
</feature>
<evidence type="ECO:0000256" key="6">
    <source>
        <dbReference type="SAM" id="Phobius"/>
    </source>
</evidence>
<sequence length="393" mass="43460">MFLKIVLKKIWHKKLSSLLCIVLMGIGVAIISLVANLGKQLEKSFSENISGIDMVVGAKGSPLQLILSSVFHIDAPTGNISLEEANRIVRSNPQVKSFIPLSFGDNFKGYRIVGSTPALLEKYQAVFQQGQIFEEPMQVVLGAKVAEDLELKLDNTFQSAHGLDAEGETHEQKPYNVSGILQPTGSVIDKLILCDLSSIWNIHIHEDEVHEEDREITAALVNFRSPMGLMTMPRIINENSTMQAALPSIEMNRLLSLFGSAIDISKYLAYLIVVISGLSVFISLYNSLKEEQEEKALMMTLGASRTTVFGLLLTEGLLLSALGYILGLVISRLVMWLINQFFAKEYLMNLNLWEISTYEIYLLAMALVIGIISAGLPSIGVYRINLSETLAKH</sequence>
<evidence type="ECO:0000313" key="10">
    <source>
        <dbReference type="Proteomes" id="UP000050454"/>
    </source>
</evidence>
<name>A0A0P7BFV6_9BACT</name>
<dbReference type="GO" id="GO:0005886">
    <property type="term" value="C:plasma membrane"/>
    <property type="evidence" value="ECO:0007669"/>
    <property type="project" value="UniProtKB-SubCell"/>
</dbReference>
<dbReference type="InterPro" id="IPR051125">
    <property type="entry name" value="ABC-4/HrtB_transporter"/>
</dbReference>
<dbReference type="PANTHER" id="PTHR43738">
    <property type="entry name" value="ABC TRANSPORTER, MEMBRANE PROTEIN"/>
    <property type="match status" value="1"/>
</dbReference>